<sequence>MYISKFIAVLGRIGLSFGSLNVPDKGAVDNGSYRLDHRLEKIEKEDGTFLKAGSCYVDYQLALLPKLVFSGHLSPDNNSVGFQIHSFSFKYKEHKKGDNFVFACEPCPYASVSISIDREPLSGEGYKVHPGFTGKFYLGSSNISVGWGDSWRCSGTLNAEWCMGIYRTSWTGNADLEKRSVDNAITLRTDAHSLRIEHSGFKQFAWEYSYTREGFPDLVTSIKWVHEKHRELRIGYSVKFSPKK</sequence>
<organism evidence="1 2">
    <name type="scientific">Melastoma candidum</name>
    <dbReference type="NCBI Taxonomy" id="119954"/>
    <lineage>
        <taxon>Eukaryota</taxon>
        <taxon>Viridiplantae</taxon>
        <taxon>Streptophyta</taxon>
        <taxon>Embryophyta</taxon>
        <taxon>Tracheophyta</taxon>
        <taxon>Spermatophyta</taxon>
        <taxon>Magnoliopsida</taxon>
        <taxon>eudicotyledons</taxon>
        <taxon>Gunneridae</taxon>
        <taxon>Pentapetalae</taxon>
        <taxon>rosids</taxon>
        <taxon>malvids</taxon>
        <taxon>Myrtales</taxon>
        <taxon>Melastomataceae</taxon>
        <taxon>Melastomatoideae</taxon>
        <taxon>Melastomateae</taxon>
        <taxon>Melastoma</taxon>
    </lineage>
</organism>
<reference evidence="2" key="1">
    <citation type="journal article" date="2023" name="Front. Plant Sci.">
        <title>Chromosomal-level genome assembly of Melastoma candidum provides insights into trichome evolution.</title>
        <authorList>
            <person name="Zhong Y."/>
            <person name="Wu W."/>
            <person name="Sun C."/>
            <person name="Zou P."/>
            <person name="Liu Y."/>
            <person name="Dai S."/>
            <person name="Zhou R."/>
        </authorList>
    </citation>
    <scope>NUCLEOTIDE SEQUENCE [LARGE SCALE GENOMIC DNA]</scope>
</reference>
<evidence type="ECO:0000313" key="2">
    <source>
        <dbReference type="Proteomes" id="UP001057402"/>
    </source>
</evidence>
<dbReference type="EMBL" id="CM042883">
    <property type="protein sequence ID" value="KAI4376109.1"/>
    <property type="molecule type" value="Genomic_DNA"/>
</dbReference>
<gene>
    <name evidence="1" type="ORF">MLD38_013901</name>
</gene>
<accession>A0ACB9RB68</accession>
<keyword evidence="2" id="KW-1185">Reference proteome</keyword>
<evidence type="ECO:0000313" key="1">
    <source>
        <dbReference type="EMBL" id="KAI4376109.1"/>
    </source>
</evidence>
<proteinExistence type="predicted"/>
<dbReference type="Proteomes" id="UP001057402">
    <property type="component" value="Chromosome 4"/>
</dbReference>
<name>A0ACB9RB68_9MYRT</name>
<protein>
    <submittedName>
        <fullName evidence="1">Uncharacterized protein</fullName>
    </submittedName>
</protein>
<comment type="caution">
    <text evidence="1">The sequence shown here is derived from an EMBL/GenBank/DDBJ whole genome shotgun (WGS) entry which is preliminary data.</text>
</comment>